<proteinExistence type="predicted"/>
<dbReference type="EMBL" id="OD565792">
    <property type="protein sequence ID" value="CAD7442621.1"/>
    <property type="molecule type" value="Genomic_DNA"/>
</dbReference>
<gene>
    <name evidence="1" type="ORF">TBIB3V08_LOCUS5049</name>
</gene>
<reference evidence="1" key="1">
    <citation type="submission" date="2020-11" db="EMBL/GenBank/DDBJ databases">
        <authorList>
            <person name="Tran Van P."/>
        </authorList>
    </citation>
    <scope>NUCLEOTIDE SEQUENCE</scope>
</reference>
<dbReference type="AlphaFoldDB" id="A0A7R9I075"/>
<accession>A0A7R9I075</accession>
<sequence>MQRGRDLGSFLGGLFRFVKPLFVKGTKVVGKGGHRLEPEEIHRTVLHHRLVQEQPTGRNVVQTSLQQLSNVYDQGCPDVISPDADSDVEGDVQL</sequence>
<name>A0A7R9I075_9NEOP</name>
<protein>
    <submittedName>
        <fullName evidence="1">Uncharacterized protein</fullName>
    </submittedName>
</protein>
<organism evidence="1">
    <name type="scientific">Timema bartmani</name>
    <dbReference type="NCBI Taxonomy" id="61472"/>
    <lineage>
        <taxon>Eukaryota</taxon>
        <taxon>Metazoa</taxon>
        <taxon>Ecdysozoa</taxon>
        <taxon>Arthropoda</taxon>
        <taxon>Hexapoda</taxon>
        <taxon>Insecta</taxon>
        <taxon>Pterygota</taxon>
        <taxon>Neoptera</taxon>
        <taxon>Polyneoptera</taxon>
        <taxon>Phasmatodea</taxon>
        <taxon>Timematodea</taxon>
        <taxon>Timematoidea</taxon>
        <taxon>Timematidae</taxon>
        <taxon>Timema</taxon>
    </lineage>
</organism>
<evidence type="ECO:0000313" key="1">
    <source>
        <dbReference type="EMBL" id="CAD7442621.1"/>
    </source>
</evidence>